<dbReference type="KEGG" id="kcm:ABWK59_21145"/>
<feature type="transmembrane region" description="Helical" evidence="1">
    <location>
        <begin position="28"/>
        <end position="48"/>
    </location>
</feature>
<accession>A0AAU8K121</accession>
<evidence type="ECO:0000256" key="1">
    <source>
        <dbReference type="SAM" id="Phobius"/>
    </source>
</evidence>
<evidence type="ECO:0000313" key="2">
    <source>
        <dbReference type="EMBL" id="XCM81243.1"/>
    </source>
</evidence>
<name>A0AAU8K121_9ACTN</name>
<proteinExistence type="predicted"/>
<protein>
    <submittedName>
        <fullName evidence="2">DUF6113 family protein</fullName>
    </submittedName>
</protein>
<dbReference type="EMBL" id="CP159872">
    <property type="protein sequence ID" value="XCM81243.1"/>
    <property type="molecule type" value="Genomic_DNA"/>
</dbReference>
<dbReference type="AlphaFoldDB" id="A0AAU8K121"/>
<reference evidence="2" key="1">
    <citation type="submission" date="2024-06" db="EMBL/GenBank/DDBJ databases">
        <title>The genome sequences of Kitasatospora sp. strain HUAS MG31.</title>
        <authorList>
            <person name="Mo P."/>
        </authorList>
    </citation>
    <scope>NUCLEOTIDE SEQUENCE</scope>
    <source>
        <strain evidence="2">HUAS MG31</strain>
    </source>
</reference>
<keyword evidence="1" id="KW-0812">Transmembrane</keyword>
<dbReference type="RefSeq" id="WP_354642181.1">
    <property type="nucleotide sequence ID" value="NZ_CP159872.1"/>
</dbReference>
<dbReference type="Pfam" id="PF19608">
    <property type="entry name" value="DUF6113"/>
    <property type="match status" value="1"/>
</dbReference>
<feature type="transmembrane region" description="Helical" evidence="1">
    <location>
        <begin position="104"/>
        <end position="129"/>
    </location>
</feature>
<feature type="transmembrane region" description="Helical" evidence="1">
    <location>
        <begin position="79"/>
        <end position="98"/>
    </location>
</feature>
<keyword evidence="1" id="KW-0472">Membrane</keyword>
<feature type="transmembrane region" description="Helical" evidence="1">
    <location>
        <begin position="54"/>
        <end position="72"/>
    </location>
</feature>
<keyword evidence="1" id="KW-1133">Transmembrane helix</keyword>
<sequence>MAFRPLPALLGTRAERLAEPLPSRGARVVAYVLLFLLGAVVSVFGAFVQTLWSPLGLLIAMVGTMAVFYGGLRVTGTKLGAGVPMAGWFIVLMVLLAPRAEGDLVLAAGVTSYLYLFLGAVGGVVCATLPTRSGFGFGAGPVEPRRPVRDGHA</sequence>
<dbReference type="InterPro" id="IPR046095">
    <property type="entry name" value="DUF6113"/>
</dbReference>
<organism evidence="2">
    <name type="scientific">Kitasatospora camelliae</name>
    <dbReference type="NCBI Taxonomy" id="3156397"/>
    <lineage>
        <taxon>Bacteria</taxon>
        <taxon>Bacillati</taxon>
        <taxon>Actinomycetota</taxon>
        <taxon>Actinomycetes</taxon>
        <taxon>Kitasatosporales</taxon>
        <taxon>Streptomycetaceae</taxon>
        <taxon>Kitasatospora</taxon>
    </lineage>
</organism>
<gene>
    <name evidence="2" type="ORF">ABWK59_21145</name>
</gene>